<feature type="region of interest" description="Disordered" evidence="1">
    <location>
        <begin position="1"/>
        <end position="40"/>
    </location>
</feature>
<organism evidence="2 3">
    <name type="scientific">Motiliproteus coralliicola</name>
    <dbReference type="NCBI Taxonomy" id="2283196"/>
    <lineage>
        <taxon>Bacteria</taxon>
        <taxon>Pseudomonadati</taxon>
        <taxon>Pseudomonadota</taxon>
        <taxon>Gammaproteobacteria</taxon>
        <taxon>Oceanospirillales</taxon>
        <taxon>Oceanospirillaceae</taxon>
        <taxon>Motiliproteus</taxon>
    </lineage>
</organism>
<reference evidence="2 3" key="1">
    <citation type="submission" date="2018-07" db="EMBL/GenBank/DDBJ databases">
        <title>Motiliproteus coralliicola sp. nov., a bacterium isolated from Coral.</title>
        <authorList>
            <person name="Wang G."/>
        </authorList>
    </citation>
    <scope>NUCLEOTIDE SEQUENCE [LARGE SCALE GENOMIC DNA]</scope>
    <source>
        <strain evidence="2 3">C34</strain>
    </source>
</reference>
<keyword evidence="3" id="KW-1185">Reference proteome</keyword>
<comment type="caution">
    <text evidence="2">The sequence shown here is derived from an EMBL/GenBank/DDBJ whole genome shotgun (WGS) entry which is preliminary data.</text>
</comment>
<proteinExistence type="predicted"/>
<protein>
    <submittedName>
        <fullName evidence="2">Uncharacterized protein</fullName>
    </submittedName>
</protein>
<dbReference type="RefSeq" id="WP_114696266.1">
    <property type="nucleotide sequence ID" value="NZ_QQOH01000003.1"/>
</dbReference>
<name>A0A369WF48_9GAMM</name>
<feature type="compositionally biased region" description="Basic and acidic residues" evidence="1">
    <location>
        <begin position="27"/>
        <end position="39"/>
    </location>
</feature>
<accession>A0A369WF48</accession>
<dbReference type="EMBL" id="QQOH01000003">
    <property type="protein sequence ID" value="RDE19923.1"/>
    <property type="molecule type" value="Genomic_DNA"/>
</dbReference>
<gene>
    <name evidence="2" type="ORF">DV711_13730</name>
</gene>
<evidence type="ECO:0000313" key="3">
    <source>
        <dbReference type="Proteomes" id="UP000253769"/>
    </source>
</evidence>
<evidence type="ECO:0000313" key="2">
    <source>
        <dbReference type="EMBL" id="RDE19923.1"/>
    </source>
</evidence>
<dbReference type="Proteomes" id="UP000253769">
    <property type="component" value="Unassembled WGS sequence"/>
</dbReference>
<sequence length="102" mass="10988">MRIDASFNFPQLPKRTGQPSTSVASPSEREQSGSEERRPQVQFDLAAGITAARAEQSAGSGFYSTDRQLPLSGQQAVDTYLTNATLSFTPGEAEWVGVDTYA</sequence>
<dbReference type="AlphaFoldDB" id="A0A369WF48"/>
<evidence type="ECO:0000256" key="1">
    <source>
        <dbReference type="SAM" id="MobiDB-lite"/>
    </source>
</evidence>